<dbReference type="AlphaFoldDB" id="A0A2J6A750"/>
<reference evidence="3 4" key="1">
    <citation type="submission" date="2018-08" db="EMBL/GenBank/DDBJ databases">
        <title>A genome reference for cultivated species of the human gut microbiota.</title>
        <authorList>
            <person name="Zou Y."/>
            <person name="Xue W."/>
            <person name="Luo G."/>
        </authorList>
    </citation>
    <scope>NUCLEOTIDE SEQUENCE [LARGE SCALE GENOMIC DNA]</scope>
    <source>
        <strain evidence="2 3">AF37-12</strain>
        <strain evidence="1 4">AM30-26</strain>
    </source>
</reference>
<accession>A0A2J6A750</accession>
<organism evidence="2 3">
    <name type="scientific">Bacteroides thetaiotaomicron</name>
    <dbReference type="NCBI Taxonomy" id="818"/>
    <lineage>
        <taxon>Bacteria</taxon>
        <taxon>Pseudomonadati</taxon>
        <taxon>Bacteroidota</taxon>
        <taxon>Bacteroidia</taxon>
        <taxon>Bacteroidales</taxon>
        <taxon>Bacteroidaceae</taxon>
        <taxon>Bacteroides</taxon>
    </lineage>
</organism>
<comment type="caution">
    <text evidence="2">The sequence shown here is derived from an EMBL/GenBank/DDBJ whole genome shotgun (WGS) entry which is preliminary data.</text>
</comment>
<evidence type="ECO:0000313" key="1">
    <source>
        <dbReference type="EMBL" id="RHD87158.1"/>
    </source>
</evidence>
<dbReference type="EMBL" id="QSJP01000012">
    <property type="protein sequence ID" value="RHD87158.1"/>
    <property type="molecule type" value="Genomic_DNA"/>
</dbReference>
<sequence length="65" mass="7506">MVYSITIQHDTIIVAVSSRHVVTIPARFNGMILGLWNLIQIFVAYCNENPNWVSNVRSLWGDRFK</sequence>
<name>A0A2J6A750_BACT4</name>
<dbReference type="Proteomes" id="UP000283616">
    <property type="component" value="Unassembled WGS sequence"/>
</dbReference>
<evidence type="ECO:0000313" key="2">
    <source>
        <dbReference type="EMBL" id="RHL52921.1"/>
    </source>
</evidence>
<evidence type="ECO:0000313" key="3">
    <source>
        <dbReference type="Proteomes" id="UP000283616"/>
    </source>
</evidence>
<dbReference type="EMBL" id="QROV01000043">
    <property type="protein sequence ID" value="RHL52921.1"/>
    <property type="molecule type" value="Genomic_DNA"/>
</dbReference>
<gene>
    <name evidence="2" type="ORF">DW011_23750</name>
    <name evidence="1" type="ORF">DW780_14460</name>
</gene>
<proteinExistence type="predicted"/>
<dbReference type="Proteomes" id="UP000284785">
    <property type="component" value="Unassembled WGS sequence"/>
</dbReference>
<protein>
    <submittedName>
        <fullName evidence="2">Uncharacterized protein</fullName>
    </submittedName>
</protein>
<evidence type="ECO:0000313" key="4">
    <source>
        <dbReference type="Proteomes" id="UP000284785"/>
    </source>
</evidence>